<keyword evidence="11 16" id="KW-0234">DNA repair</keyword>
<dbReference type="PRINTS" id="PR00870">
    <property type="entry name" value="DNAPOLXBETA"/>
</dbReference>
<dbReference type="InterPro" id="IPR022312">
    <property type="entry name" value="DNA_pol_X"/>
</dbReference>
<feature type="domain" description="DNA-directed DNA polymerase X" evidence="18">
    <location>
        <begin position="369"/>
        <end position="696"/>
    </location>
</feature>
<dbReference type="FunFam" id="1.10.150.20:FF:000010">
    <property type="entry name" value="DNA polymerase lambda"/>
    <property type="match status" value="1"/>
</dbReference>
<evidence type="ECO:0000256" key="7">
    <source>
        <dbReference type="ARBA" id="ARBA00022723"/>
    </source>
</evidence>
<dbReference type="GO" id="GO:0006260">
    <property type="term" value="P:DNA replication"/>
    <property type="evidence" value="ECO:0007669"/>
    <property type="project" value="UniProtKB-KW"/>
</dbReference>
<reference evidence="19" key="1">
    <citation type="journal article" date="2020" name="Stud. Mycol.">
        <title>101 Dothideomycetes genomes: a test case for predicting lifestyles and emergence of pathogens.</title>
        <authorList>
            <person name="Haridas S."/>
            <person name="Albert R."/>
            <person name="Binder M."/>
            <person name="Bloem J."/>
            <person name="Labutti K."/>
            <person name="Salamov A."/>
            <person name="Andreopoulos B."/>
            <person name="Baker S."/>
            <person name="Barry K."/>
            <person name="Bills G."/>
            <person name="Bluhm B."/>
            <person name="Cannon C."/>
            <person name="Castanera R."/>
            <person name="Culley D."/>
            <person name="Daum C."/>
            <person name="Ezra D."/>
            <person name="Gonzalez J."/>
            <person name="Henrissat B."/>
            <person name="Kuo A."/>
            <person name="Liang C."/>
            <person name="Lipzen A."/>
            <person name="Lutzoni F."/>
            <person name="Magnuson J."/>
            <person name="Mondo S."/>
            <person name="Nolan M."/>
            <person name="Ohm R."/>
            <person name="Pangilinan J."/>
            <person name="Park H.-J."/>
            <person name="Ramirez L."/>
            <person name="Alfaro M."/>
            <person name="Sun H."/>
            <person name="Tritt A."/>
            <person name="Yoshinaga Y."/>
            <person name="Zwiers L.-H."/>
            <person name="Turgeon B."/>
            <person name="Goodwin S."/>
            <person name="Spatafora J."/>
            <person name="Crous P."/>
            <person name="Grigoriev I."/>
        </authorList>
    </citation>
    <scope>NUCLEOTIDE SEQUENCE</scope>
    <source>
        <strain evidence="19">CBS 279.74</strain>
    </source>
</reference>
<feature type="region of interest" description="Disordered" evidence="17">
    <location>
        <begin position="264"/>
        <end position="290"/>
    </location>
</feature>
<comment type="similarity">
    <text evidence="2 16">Belongs to the DNA polymerase type-X family.</text>
</comment>
<dbReference type="GO" id="GO:0006303">
    <property type="term" value="P:double-strand break repair via nonhomologous end joining"/>
    <property type="evidence" value="ECO:0007669"/>
    <property type="project" value="TreeGrafter"/>
</dbReference>
<dbReference type="InterPro" id="IPR028207">
    <property type="entry name" value="DNA_pol_B_palm_palm"/>
</dbReference>
<keyword evidence="5 16" id="KW-0548">Nucleotidyltransferase</keyword>
<dbReference type="InterPro" id="IPR029398">
    <property type="entry name" value="PolB_thumb"/>
</dbReference>
<dbReference type="EMBL" id="MU005775">
    <property type="protein sequence ID" value="KAF2706690.1"/>
    <property type="molecule type" value="Genomic_DNA"/>
</dbReference>
<dbReference type="InterPro" id="IPR027421">
    <property type="entry name" value="DNA_pol_lamdba_lyase_dom_sf"/>
</dbReference>
<evidence type="ECO:0000256" key="4">
    <source>
        <dbReference type="ARBA" id="ARBA00022679"/>
    </source>
</evidence>
<evidence type="ECO:0000256" key="17">
    <source>
        <dbReference type="SAM" id="MobiDB-lite"/>
    </source>
</evidence>
<evidence type="ECO:0000256" key="10">
    <source>
        <dbReference type="ARBA" id="ARBA00023125"/>
    </source>
</evidence>
<keyword evidence="3" id="KW-0237">DNA synthesis</keyword>
<evidence type="ECO:0000259" key="18">
    <source>
        <dbReference type="SMART" id="SM00483"/>
    </source>
</evidence>
<keyword evidence="8 16" id="KW-0227">DNA damage</keyword>
<dbReference type="EC" id="2.7.7.7" evidence="16"/>
<dbReference type="PANTHER" id="PTHR11276">
    <property type="entry name" value="DNA POLYMERASE TYPE-X FAMILY MEMBER"/>
    <property type="match status" value="1"/>
</dbReference>
<dbReference type="GO" id="GO:0046872">
    <property type="term" value="F:metal ion binding"/>
    <property type="evidence" value="ECO:0007669"/>
    <property type="project" value="UniProtKB-UniRule"/>
</dbReference>
<comment type="function">
    <text evidence="16">DNA polymerase that functions in several pathways of DNA repair. Involved in base excision repair (BER) responsible for repair of lesions that give rise to abasic (AP) sites in DNA. Also contributes to DNA double-strand break repair by non-homologous end joining and homologous recombination. Has both template-dependent and template-independent (terminal transferase) DNA polymerase activities. Has also a 5'-deoxyribose-5-phosphate lyase (dRP lyase) activity.</text>
</comment>
<evidence type="ECO:0000256" key="14">
    <source>
        <dbReference type="ARBA" id="ARBA00049244"/>
    </source>
</evidence>
<dbReference type="InterPro" id="IPR043519">
    <property type="entry name" value="NT_sf"/>
</dbReference>
<evidence type="ECO:0000256" key="5">
    <source>
        <dbReference type="ARBA" id="ARBA00022695"/>
    </source>
</evidence>
<dbReference type="SUPFAM" id="SSF81301">
    <property type="entry name" value="Nucleotidyltransferase"/>
    <property type="match status" value="1"/>
</dbReference>
<dbReference type="Gene3D" id="1.10.150.20">
    <property type="entry name" value="5' to 3' exonuclease, C-terminal subdomain"/>
    <property type="match status" value="1"/>
</dbReference>
<evidence type="ECO:0000256" key="12">
    <source>
        <dbReference type="ARBA" id="ARBA00023239"/>
    </source>
</evidence>
<name>A0A6G1K1S6_9PLEO</name>
<dbReference type="FunFam" id="3.30.210.10:FF:000001">
    <property type="entry name" value="DNA polymerase lambda"/>
    <property type="match status" value="1"/>
</dbReference>
<dbReference type="Gene3D" id="1.10.150.110">
    <property type="entry name" value="DNA polymerase beta, N-terminal domain-like"/>
    <property type="match status" value="1"/>
</dbReference>
<dbReference type="PANTHER" id="PTHR11276:SF28">
    <property type="entry name" value="DNA POLYMERASE LAMBDA"/>
    <property type="match status" value="1"/>
</dbReference>
<feature type="region of interest" description="Disordered" evidence="17">
    <location>
        <begin position="302"/>
        <end position="369"/>
    </location>
</feature>
<dbReference type="InterPro" id="IPR019843">
    <property type="entry name" value="DNA_pol-X_BS"/>
</dbReference>
<dbReference type="Pfam" id="PF14716">
    <property type="entry name" value="HHH_8"/>
    <property type="match status" value="1"/>
</dbReference>
<dbReference type="GO" id="GO:0003677">
    <property type="term" value="F:DNA binding"/>
    <property type="evidence" value="ECO:0007669"/>
    <property type="project" value="UniProtKB-UniRule"/>
</dbReference>
<evidence type="ECO:0000256" key="2">
    <source>
        <dbReference type="ARBA" id="ARBA00008323"/>
    </source>
</evidence>
<dbReference type="GO" id="GO:0016829">
    <property type="term" value="F:lyase activity"/>
    <property type="evidence" value="ECO:0007669"/>
    <property type="project" value="UniProtKB-KW"/>
</dbReference>
<feature type="compositionally biased region" description="Polar residues" evidence="17">
    <location>
        <begin position="351"/>
        <end position="369"/>
    </location>
</feature>
<dbReference type="PROSITE" id="PS00522">
    <property type="entry name" value="DNA_POLYMERASE_X"/>
    <property type="match status" value="1"/>
</dbReference>
<evidence type="ECO:0000313" key="20">
    <source>
        <dbReference type="Proteomes" id="UP000799428"/>
    </source>
</evidence>
<keyword evidence="10" id="KW-0238">DNA-binding</keyword>
<evidence type="ECO:0000256" key="3">
    <source>
        <dbReference type="ARBA" id="ARBA00022634"/>
    </source>
</evidence>
<evidence type="ECO:0000256" key="11">
    <source>
        <dbReference type="ARBA" id="ARBA00023204"/>
    </source>
</evidence>
<keyword evidence="9 16" id="KW-0239">DNA-directed DNA polymerase</keyword>
<dbReference type="SUPFAM" id="SSF81585">
    <property type="entry name" value="PsbU/PolX domain-like"/>
    <property type="match status" value="1"/>
</dbReference>
<keyword evidence="13 16" id="KW-0539">Nucleus</keyword>
<dbReference type="Pfam" id="PF14791">
    <property type="entry name" value="DNA_pol_B_thumb"/>
    <property type="match status" value="1"/>
</dbReference>
<comment type="subcellular location">
    <subcellularLocation>
        <location evidence="1 16">Nucleus</location>
    </subcellularLocation>
</comment>
<dbReference type="GO" id="GO:0003887">
    <property type="term" value="F:DNA-directed DNA polymerase activity"/>
    <property type="evidence" value="ECO:0007669"/>
    <property type="project" value="UniProtKB-UniRule"/>
</dbReference>
<proteinExistence type="inferred from homology"/>
<feature type="region of interest" description="Disordered" evidence="17">
    <location>
        <begin position="1"/>
        <end position="82"/>
    </location>
</feature>
<evidence type="ECO:0000256" key="16">
    <source>
        <dbReference type="RuleBase" id="RU366014"/>
    </source>
</evidence>
<evidence type="ECO:0000256" key="13">
    <source>
        <dbReference type="ARBA" id="ARBA00023242"/>
    </source>
</evidence>
<protein>
    <recommendedName>
        <fullName evidence="16">DNA polymerase</fullName>
        <ecNumber evidence="16">2.7.7.7</ecNumber>
    </recommendedName>
</protein>
<dbReference type="CDD" id="cd00141">
    <property type="entry name" value="NT_POLXc"/>
    <property type="match status" value="1"/>
</dbReference>
<gene>
    <name evidence="19" type="ORF">K504DRAFT_483679</name>
</gene>
<keyword evidence="7" id="KW-0479">Metal-binding</keyword>
<dbReference type="Proteomes" id="UP000799428">
    <property type="component" value="Unassembled WGS sequence"/>
</dbReference>
<dbReference type="Gene3D" id="3.30.210.10">
    <property type="entry name" value="DNA polymerase, thumb domain"/>
    <property type="match status" value="1"/>
</dbReference>
<dbReference type="PRINTS" id="PR00869">
    <property type="entry name" value="DNAPOLX"/>
</dbReference>
<dbReference type="Pfam" id="PF14792">
    <property type="entry name" value="DNA_pol_B_palm"/>
    <property type="match status" value="1"/>
</dbReference>
<feature type="active site" description="Nucleophile; Schiff-base intermediate with DNA; for 5'-dRP lyase activity" evidence="15">
    <location>
        <position position="430"/>
    </location>
</feature>
<dbReference type="AlphaFoldDB" id="A0A6G1K1S6"/>
<accession>A0A6G1K1S6</accession>
<feature type="compositionally biased region" description="Polar residues" evidence="17">
    <location>
        <begin position="313"/>
        <end position="324"/>
    </location>
</feature>
<evidence type="ECO:0000313" key="19">
    <source>
        <dbReference type="EMBL" id="KAF2706690.1"/>
    </source>
</evidence>
<evidence type="ECO:0000256" key="15">
    <source>
        <dbReference type="PIRSR" id="PIRSR622312-50"/>
    </source>
</evidence>
<keyword evidence="20" id="KW-1185">Reference proteome</keyword>
<dbReference type="InterPro" id="IPR002008">
    <property type="entry name" value="DNA_pol_X_beta-like"/>
</dbReference>
<dbReference type="InterPro" id="IPR037160">
    <property type="entry name" value="DNA_Pol_thumb_sf"/>
</dbReference>
<organism evidence="19 20">
    <name type="scientific">Pleomassaria siparia CBS 279.74</name>
    <dbReference type="NCBI Taxonomy" id="1314801"/>
    <lineage>
        <taxon>Eukaryota</taxon>
        <taxon>Fungi</taxon>
        <taxon>Dikarya</taxon>
        <taxon>Ascomycota</taxon>
        <taxon>Pezizomycotina</taxon>
        <taxon>Dothideomycetes</taxon>
        <taxon>Pleosporomycetidae</taxon>
        <taxon>Pleosporales</taxon>
        <taxon>Pleomassariaceae</taxon>
        <taxon>Pleomassaria</taxon>
    </lineage>
</organism>
<evidence type="ECO:0000256" key="6">
    <source>
        <dbReference type="ARBA" id="ARBA00022705"/>
    </source>
</evidence>
<dbReference type="GO" id="GO:0005634">
    <property type="term" value="C:nucleus"/>
    <property type="evidence" value="ECO:0007669"/>
    <property type="project" value="UniProtKB-SubCell"/>
</dbReference>
<dbReference type="Pfam" id="PF10391">
    <property type="entry name" value="DNA_pol_lambd_f"/>
    <property type="match status" value="1"/>
</dbReference>
<dbReference type="OrthoDB" id="205514at2759"/>
<evidence type="ECO:0000256" key="8">
    <source>
        <dbReference type="ARBA" id="ARBA00022763"/>
    </source>
</evidence>
<dbReference type="FunFam" id="1.10.150.110:FF:000005">
    <property type="entry name" value="DNA polymerase POL4"/>
    <property type="match status" value="1"/>
</dbReference>
<dbReference type="Gene3D" id="3.30.460.10">
    <property type="entry name" value="Beta Polymerase, domain 2"/>
    <property type="match status" value="1"/>
</dbReference>
<keyword evidence="6" id="KW-0235">DNA replication</keyword>
<evidence type="ECO:0000256" key="1">
    <source>
        <dbReference type="ARBA" id="ARBA00004123"/>
    </source>
</evidence>
<keyword evidence="4 16" id="KW-0808">Transferase</keyword>
<evidence type="ECO:0000256" key="9">
    <source>
        <dbReference type="ARBA" id="ARBA00022932"/>
    </source>
</evidence>
<sequence length="697" mass="78095">MPPPPLSRVQQRSSFLGPTPRERRAEFEASISRKTAQPPLQVTRSATEPDMHVSKTFPSARPNAKRSASPEPPGPRKKLKHTTSLPNMVAAGQMQDQTLFYKTMGDIPRELRSAKHVPLAENIRLDPKHKQLLKGKIICKIHKVIQLGGAWIKCWRDDVNFVFMDEDIYTYNLLLRHLKKTELPSTVTVTKFEPYIPQCIEFATLLNPSSKRFLVKGAPQPVITTGTDANISLISSQASPQVKQSRRQAAAAASQKTTILDSFLVKDSFPPPPGTPLSKPADSSHDELSEAIQQTKAVAHLLDDDDDSSSSDTNAQALANQESDPSTDDEAQRLTPKRLTSKLGNSKAGLRTQTFQCMNPGGRNSLSQNPNARTIEILGQMGQYYDEMNDSWRTLAYRRAAATLRKQSAKVSTAEEAEELRFIGKRLAQKIEEIVFTDRLRRLDNTRDDPRDKTLRLFRGVYGAGLSQANKWIQQGYSTLEDLADKAKLTENQKIGIDHYEDFAARIPRAEVKAHGEFVRDALQKIHPGFDAQVMGSYRRGAKDSGDIDVMITSPGASMDTLRNVVFEQLVSQLFKQDFLKAKLATSSHTNNGTKWHGASCLPTSKVWRRLDLLIAPEEELGAALIYFTGNDIFNRSLRLLASKRGMRLNQRGLYKDVIRGKNREKITNGTLVEGRDERRIFEILGVPWTEPTERIC</sequence>
<feature type="compositionally biased region" description="Polar residues" evidence="17">
    <location>
        <begin position="32"/>
        <end position="46"/>
    </location>
</feature>
<dbReference type="InterPro" id="IPR010996">
    <property type="entry name" value="HHH_MUS81"/>
</dbReference>
<comment type="catalytic activity">
    <reaction evidence="14 16">
        <text>DNA(n) + a 2'-deoxyribonucleoside 5'-triphosphate = DNA(n+1) + diphosphate</text>
        <dbReference type="Rhea" id="RHEA:22508"/>
        <dbReference type="Rhea" id="RHEA-COMP:17339"/>
        <dbReference type="Rhea" id="RHEA-COMP:17340"/>
        <dbReference type="ChEBI" id="CHEBI:33019"/>
        <dbReference type="ChEBI" id="CHEBI:61560"/>
        <dbReference type="ChEBI" id="CHEBI:173112"/>
        <dbReference type="EC" id="2.7.7.7"/>
    </reaction>
</comment>
<dbReference type="InterPro" id="IPR018944">
    <property type="entry name" value="DNA_pol_lambd_fingers_domain"/>
</dbReference>
<keyword evidence="12" id="KW-0456">Lyase</keyword>
<dbReference type="InterPro" id="IPR002054">
    <property type="entry name" value="DNA-dir_DNA_pol_X"/>
</dbReference>
<dbReference type="SMART" id="SM00483">
    <property type="entry name" value="POLXc"/>
    <property type="match status" value="1"/>
</dbReference>
<dbReference type="SUPFAM" id="SSF47802">
    <property type="entry name" value="DNA polymerase beta, N-terminal domain-like"/>
    <property type="match status" value="1"/>
</dbReference>